<accession>A0A239PUZ0</accession>
<dbReference type="Gene3D" id="3.40.630.10">
    <property type="entry name" value="Zn peptidases"/>
    <property type="match status" value="1"/>
</dbReference>
<dbReference type="PROSITE" id="PS51318">
    <property type="entry name" value="TAT"/>
    <property type="match status" value="1"/>
</dbReference>
<organism evidence="1 2">
    <name type="scientific">Amphiplicatus metriothermophilus</name>
    <dbReference type="NCBI Taxonomy" id="1519374"/>
    <lineage>
        <taxon>Bacteria</taxon>
        <taxon>Pseudomonadati</taxon>
        <taxon>Pseudomonadota</taxon>
        <taxon>Alphaproteobacteria</taxon>
        <taxon>Parvularculales</taxon>
        <taxon>Parvularculaceae</taxon>
        <taxon>Amphiplicatus</taxon>
    </lineage>
</organism>
<dbReference type="EMBL" id="FZQA01000004">
    <property type="protein sequence ID" value="SNT74119.1"/>
    <property type="molecule type" value="Genomic_DNA"/>
</dbReference>
<sequence length="492" mass="52683">MAEADETRRDFLNRLAAGAWALSVAPACAPPARSSGFDASRLPSAEDVWDWQLWMNSLGPRYTGGEAHATFVEFLARSLEETGLTVRRDGFRFTRWEARRWALAVSDGSGGGMVETPVASYYPYSGLTPPGGVEGDLVYGGRAPDLSVPSDVAGKIVYLESPTPSLDFARWYAEVGALPGAAGLPDRSKSAAAQTLSAPDLRPFAEAGAAGVVLGWTDVSDERAAGQYVPFSRPFQGIPALWIGPTAGERLRASCAAGGRARLTLEGALHENTPTDTLYALAEGETDEIIIVNTHTDGPNAVEENGGLALLALARYLNQSPPGMMKRSVLFVLTTGHFARPYVPSIGGFVKAHPDLIERTVAALTIEHLGALAWESSDDVKHAAPADVEIGLAISARGALSALFLESAREEAFEPVVAVKPNHVERFFGEARQLHLAGAPAFGYIPLPEYLLAEAPHGHIDKVDKHRLHQEIRMFARMLHKLDGAPAAALRR</sequence>
<dbReference type="SUPFAM" id="SSF53187">
    <property type="entry name" value="Zn-dependent exopeptidases"/>
    <property type="match status" value="1"/>
</dbReference>
<dbReference type="AlphaFoldDB" id="A0A239PUZ0"/>
<dbReference type="RefSeq" id="WP_089412495.1">
    <property type="nucleotide sequence ID" value="NZ_FZQA01000004.1"/>
</dbReference>
<reference evidence="1 2" key="1">
    <citation type="submission" date="2017-07" db="EMBL/GenBank/DDBJ databases">
        <authorList>
            <person name="Sun Z.S."/>
            <person name="Albrecht U."/>
            <person name="Echele G."/>
            <person name="Lee C.C."/>
        </authorList>
    </citation>
    <scope>NUCLEOTIDE SEQUENCE [LARGE SCALE GENOMIC DNA]</scope>
    <source>
        <strain evidence="1 2">CGMCC 1.12710</strain>
    </source>
</reference>
<proteinExistence type="predicted"/>
<gene>
    <name evidence="1" type="ORF">SAMN06297382_2025</name>
</gene>
<evidence type="ECO:0000313" key="2">
    <source>
        <dbReference type="Proteomes" id="UP000198346"/>
    </source>
</evidence>
<evidence type="ECO:0008006" key="3">
    <source>
        <dbReference type="Google" id="ProtNLM"/>
    </source>
</evidence>
<dbReference type="Proteomes" id="UP000198346">
    <property type="component" value="Unassembled WGS sequence"/>
</dbReference>
<protein>
    <recommendedName>
        <fullName evidence="3">PA domain-containing protein</fullName>
    </recommendedName>
</protein>
<keyword evidence="2" id="KW-1185">Reference proteome</keyword>
<evidence type="ECO:0000313" key="1">
    <source>
        <dbReference type="EMBL" id="SNT74119.1"/>
    </source>
</evidence>
<dbReference type="InterPro" id="IPR006311">
    <property type="entry name" value="TAT_signal"/>
</dbReference>
<dbReference type="Gene3D" id="3.50.30.30">
    <property type="match status" value="1"/>
</dbReference>
<dbReference type="OrthoDB" id="1936983at2"/>
<name>A0A239PUZ0_9PROT</name>